<dbReference type="Proteomes" id="UP001501302">
    <property type="component" value="Unassembled WGS sequence"/>
</dbReference>
<dbReference type="SMART" id="SM00014">
    <property type="entry name" value="acidPPc"/>
    <property type="match status" value="1"/>
</dbReference>
<dbReference type="Pfam" id="PF01569">
    <property type="entry name" value="PAP2"/>
    <property type="match status" value="1"/>
</dbReference>
<comment type="caution">
    <text evidence="3">The sequence shown here is derived from an EMBL/GenBank/DDBJ whole genome shotgun (WGS) entry which is preliminary data.</text>
</comment>
<evidence type="ECO:0000256" key="1">
    <source>
        <dbReference type="SAM" id="SignalP"/>
    </source>
</evidence>
<dbReference type="InterPro" id="IPR000326">
    <property type="entry name" value="PAP2/HPO"/>
</dbReference>
<reference evidence="4" key="1">
    <citation type="journal article" date="2019" name="Int. J. Syst. Evol. Microbiol.">
        <title>The Global Catalogue of Microorganisms (GCM) 10K type strain sequencing project: providing services to taxonomists for standard genome sequencing and annotation.</title>
        <authorList>
            <consortium name="The Broad Institute Genomics Platform"/>
            <consortium name="The Broad Institute Genome Sequencing Center for Infectious Disease"/>
            <person name="Wu L."/>
            <person name="Ma J."/>
        </authorList>
    </citation>
    <scope>NUCLEOTIDE SEQUENCE [LARGE SCALE GENOMIC DNA]</scope>
    <source>
        <strain evidence="4">JCM 18285</strain>
    </source>
</reference>
<gene>
    <name evidence="3" type="ORF">GCM10023314_19720</name>
</gene>
<dbReference type="InterPro" id="IPR036938">
    <property type="entry name" value="PAP2/HPO_sf"/>
</dbReference>
<protein>
    <recommendedName>
        <fullName evidence="2">Phosphatidic acid phosphatase type 2/haloperoxidase domain-containing protein</fullName>
    </recommendedName>
</protein>
<dbReference type="SUPFAM" id="SSF48317">
    <property type="entry name" value="Acid phosphatase/Vanadium-dependent haloperoxidase"/>
    <property type="match status" value="1"/>
</dbReference>
<proteinExistence type="predicted"/>
<evidence type="ECO:0000313" key="3">
    <source>
        <dbReference type="EMBL" id="GAA4946482.1"/>
    </source>
</evidence>
<feature type="domain" description="Phosphatidic acid phosphatase type 2/haloperoxidase" evidence="2">
    <location>
        <begin position="133"/>
        <end position="247"/>
    </location>
</feature>
<keyword evidence="4" id="KW-1185">Reference proteome</keyword>
<evidence type="ECO:0000313" key="4">
    <source>
        <dbReference type="Proteomes" id="UP001501302"/>
    </source>
</evidence>
<name>A0ABP9GTW2_9FLAO</name>
<dbReference type="PROSITE" id="PS51257">
    <property type="entry name" value="PROKAR_LIPOPROTEIN"/>
    <property type="match status" value="1"/>
</dbReference>
<feature type="signal peptide" evidence="1">
    <location>
        <begin position="1"/>
        <end position="19"/>
    </location>
</feature>
<evidence type="ECO:0000259" key="2">
    <source>
        <dbReference type="SMART" id="SM00014"/>
    </source>
</evidence>
<dbReference type="EMBL" id="BAABJJ010000029">
    <property type="protein sequence ID" value="GAA4946482.1"/>
    <property type="molecule type" value="Genomic_DNA"/>
</dbReference>
<accession>A0ABP9GTW2</accession>
<feature type="chain" id="PRO_5046298031" description="Phosphatidic acid phosphatase type 2/haloperoxidase domain-containing protein" evidence="1">
    <location>
        <begin position="20"/>
        <end position="282"/>
    </location>
</feature>
<sequence>MKKLLVFSLIIFCSCKLNAQQFLATEKTADTSSIGKLALYDLKNGIKNVGHSFSRPFHWKKKDLSTLATVLVSALALSTIDDEASELFIRNEPHVPILFQEVGTRFGSPQVYFIANAGLYGVGLFTKNEKIRKTSILIISSSFTSGIIQSLSKTAFGRSRPKNGLKSTEFRFWSREPGLHSFPSGHTVLSVTMAHAIAKQFDNTWTKIGIYTLGSVAPISRLFAGAHWPTDVGVAAVLSIVVVDSIDKFMFNSNSYKYNKKEKLISWRLSFTGDKIGLIGSF</sequence>
<organism evidence="3 4">
    <name type="scientific">Algibacter agarivorans</name>
    <dbReference type="NCBI Taxonomy" id="1109741"/>
    <lineage>
        <taxon>Bacteria</taxon>
        <taxon>Pseudomonadati</taxon>
        <taxon>Bacteroidota</taxon>
        <taxon>Flavobacteriia</taxon>
        <taxon>Flavobacteriales</taxon>
        <taxon>Flavobacteriaceae</taxon>
        <taxon>Algibacter</taxon>
    </lineage>
</organism>
<keyword evidence="1" id="KW-0732">Signal</keyword>
<dbReference type="Gene3D" id="1.20.144.10">
    <property type="entry name" value="Phosphatidic acid phosphatase type 2/haloperoxidase"/>
    <property type="match status" value="1"/>
</dbReference>
<dbReference type="RefSeq" id="WP_345191857.1">
    <property type="nucleotide sequence ID" value="NZ_BAABJJ010000029.1"/>
</dbReference>